<accession>A0ABP6SF02</accession>
<gene>
    <name evidence="1" type="ORF">GCM10020367_39450</name>
</gene>
<evidence type="ECO:0000313" key="1">
    <source>
        <dbReference type="EMBL" id="GAA3374669.1"/>
    </source>
</evidence>
<comment type="caution">
    <text evidence="1">The sequence shown here is derived from an EMBL/GenBank/DDBJ whole genome shotgun (WGS) entry which is preliminary data.</text>
</comment>
<evidence type="ECO:0000313" key="2">
    <source>
        <dbReference type="Proteomes" id="UP001499990"/>
    </source>
</evidence>
<organism evidence="1 2">
    <name type="scientific">Streptomyces sannanensis</name>
    <dbReference type="NCBI Taxonomy" id="285536"/>
    <lineage>
        <taxon>Bacteria</taxon>
        <taxon>Bacillati</taxon>
        <taxon>Actinomycetota</taxon>
        <taxon>Actinomycetes</taxon>
        <taxon>Kitasatosporales</taxon>
        <taxon>Streptomycetaceae</taxon>
        <taxon>Streptomyces</taxon>
    </lineage>
</organism>
<dbReference type="EMBL" id="BAAAYL010000001">
    <property type="protein sequence ID" value="GAA3374669.1"/>
    <property type="molecule type" value="Genomic_DNA"/>
</dbReference>
<reference evidence="2" key="1">
    <citation type="journal article" date="2019" name="Int. J. Syst. Evol. Microbiol.">
        <title>The Global Catalogue of Microorganisms (GCM) 10K type strain sequencing project: providing services to taxonomists for standard genome sequencing and annotation.</title>
        <authorList>
            <consortium name="The Broad Institute Genomics Platform"/>
            <consortium name="The Broad Institute Genome Sequencing Center for Infectious Disease"/>
            <person name="Wu L."/>
            <person name="Ma J."/>
        </authorList>
    </citation>
    <scope>NUCLEOTIDE SEQUENCE [LARGE SCALE GENOMIC DNA]</scope>
    <source>
        <strain evidence="2">JCM 9651</strain>
    </source>
</reference>
<proteinExistence type="predicted"/>
<keyword evidence="2" id="KW-1185">Reference proteome</keyword>
<dbReference type="Proteomes" id="UP001499990">
    <property type="component" value="Unassembled WGS sequence"/>
</dbReference>
<protein>
    <submittedName>
        <fullName evidence="1">Uncharacterized protein</fullName>
    </submittedName>
</protein>
<sequence length="106" mass="11937">MIDGLRRNRPAQEDVAGILQGFGAYTGEVIVRRAAARWVDFDPEQRELFRQPVGVLMPNGRAWNPLGKVVKRFEAGPEESVQQMYLLMHGRAPRPPARRLCVGSSH</sequence>
<name>A0ABP6SF02_9ACTN</name>